<name>A0ACB5T0V8_AMBMO</name>
<organism evidence="1 2">
    <name type="scientific">Ambrosiozyma monospora</name>
    <name type="common">Yeast</name>
    <name type="synonym">Endomycopsis monosporus</name>
    <dbReference type="NCBI Taxonomy" id="43982"/>
    <lineage>
        <taxon>Eukaryota</taxon>
        <taxon>Fungi</taxon>
        <taxon>Dikarya</taxon>
        <taxon>Ascomycota</taxon>
        <taxon>Saccharomycotina</taxon>
        <taxon>Pichiomycetes</taxon>
        <taxon>Pichiales</taxon>
        <taxon>Pichiaceae</taxon>
        <taxon>Ambrosiozyma</taxon>
    </lineage>
</organism>
<proteinExistence type="predicted"/>
<evidence type="ECO:0000313" key="2">
    <source>
        <dbReference type="Proteomes" id="UP001165064"/>
    </source>
</evidence>
<accession>A0ACB5T0V8</accession>
<dbReference type="EMBL" id="BSXS01002131">
    <property type="protein sequence ID" value="GME78272.1"/>
    <property type="molecule type" value="Genomic_DNA"/>
</dbReference>
<comment type="caution">
    <text evidence="1">The sequence shown here is derived from an EMBL/GenBank/DDBJ whole genome shotgun (WGS) entry which is preliminary data.</text>
</comment>
<gene>
    <name evidence="1" type="ORF">Amon02_000337100</name>
</gene>
<reference evidence="1" key="1">
    <citation type="submission" date="2023-04" db="EMBL/GenBank/DDBJ databases">
        <title>Ambrosiozyma monospora NBRC 10751.</title>
        <authorList>
            <person name="Ichikawa N."/>
            <person name="Sato H."/>
            <person name="Tonouchi N."/>
        </authorList>
    </citation>
    <scope>NUCLEOTIDE SEQUENCE</scope>
    <source>
        <strain evidence="1">NBRC 10751</strain>
    </source>
</reference>
<dbReference type="Proteomes" id="UP001165064">
    <property type="component" value="Unassembled WGS sequence"/>
</dbReference>
<keyword evidence="2" id="KW-1185">Reference proteome</keyword>
<evidence type="ECO:0000313" key="1">
    <source>
        <dbReference type="EMBL" id="GME78272.1"/>
    </source>
</evidence>
<sequence length="381" mass="42282">MSLMYPTTTDRASASSPPSRLSSPMSKPNNQTIPSITSLNLPSPVPSANTSPALSKNQAANSGTFQSQPQNQPQNPSYQQQTQQQYQQQQQQQQRLPSLSNLDPKTGADQIPTPSLPPVNGNNSYGFDNNAYTLQRASSMPTQPVMNVATVEPQYQQMAQKAGSFMYHNSMLVGRPQYATAPYCATAYYGIAPSTEPQKRKRKKSHEVERLYHCNYKDCQKAYGTLNHLNSHVVLQNHGPKRLPAEFKELREMLKKKRREEKARLRQQQQQQQQQKKANSIGNAEASSYKPQDLQQPQQQAAAIQIKQDASSPSDAVVALTYPSGSYQTTTAGYYPSPSPPAQQQQFMQPMFRQEYAIRQPSPTSANSAISNGFSSSSNAC</sequence>
<protein>
    <submittedName>
        <fullName evidence="1">Unnamed protein product</fullName>
    </submittedName>
</protein>